<proteinExistence type="inferred from homology"/>
<evidence type="ECO:0000313" key="3">
    <source>
        <dbReference type="EMBL" id="MBP1473254.1"/>
    </source>
</evidence>
<organism evidence="3 4">
    <name type="scientific">Frateuria flava</name>
    <dbReference type="NCBI Taxonomy" id="2821489"/>
    <lineage>
        <taxon>Bacteria</taxon>
        <taxon>Pseudomonadati</taxon>
        <taxon>Pseudomonadota</taxon>
        <taxon>Gammaproteobacteria</taxon>
        <taxon>Lysobacterales</taxon>
        <taxon>Rhodanobacteraceae</taxon>
        <taxon>Frateuria</taxon>
    </lineage>
</organism>
<keyword evidence="4" id="KW-1185">Reference proteome</keyword>
<reference evidence="3 4" key="1">
    <citation type="submission" date="2021-04" db="EMBL/GenBank/DDBJ databases">
        <authorList>
            <person name="Huq M.A."/>
        </authorList>
    </citation>
    <scope>NUCLEOTIDE SEQUENCE [LARGE SCALE GENOMIC DNA]</scope>
    <source>
        <strain evidence="3 4">MAH-13</strain>
    </source>
</reference>
<sequence length="190" mass="20496">MANHRQTLKALRHIALAHCRGEHPDLAALARELGSVVRLHTEAFTTLASRVRTGPGGPRIRPLRTGSAPLQLLLIAWPANHVSSLHDHGARWGLEIPLHGALEVEAWRRQSDGGEPLAHGRHWLGPGDALWFDADQSRLHRCRNLSGREAALSLHLFGGAPGAGLAYAPPPSTRQRMPPSRPAIAGPLPG</sequence>
<dbReference type="InterPro" id="IPR011051">
    <property type="entry name" value="RmlC_Cupin_sf"/>
</dbReference>
<dbReference type="EMBL" id="JAGJRS010000007">
    <property type="protein sequence ID" value="MBP1473254.1"/>
    <property type="molecule type" value="Genomic_DNA"/>
</dbReference>
<comment type="caution">
    <text evidence="3">The sequence shown here is derived from an EMBL/GenBank/DDBJ whole genome shotgun (WGS) entry which is preliminary data.</text>
</comment>
<dbReference type="RefSeq" id="WP_209615514.1">
    <property type="nucleotide sequence ID" value="NZ_JAGJRS010000007.1"/>
</dbReference>
<accession>A0ABS4DJN6</accession>
<evidence type="ECO:0000313" key="4">
    <source>
        <dbReference type="Proteomes" id="UP000823790"/>
    </source>
</evidence>
<dbReference type="InterPro" id="IPR014710">
    <property type="entry name" value="RmlC-like_jellyroll"/>
</dbReference>
<dbReference type="SUPFAM" id="SSF51182">
    <property type="entry name" value="RmlC-like cupins"/>
    <property type="match status" value="1"/>
</dbReference>
<dbReference type="Proteomes" id="UP000823790">
    <property type="component" value="Unassembled WGS sequence"/>
</dbReference>
<evidence type="ECO:0000256" key="1">
    <source>
        <dbReference type="ARBA" id="ARBA00006622"/>
    </source>
</evidence>
<evidence type="ECO:0008006" key="5">
    <source>
        <dbReference type="Google" id="ProtNLM"/>
    </source>
</evidence>
<dbReference type="Pfam" id="PF05995">
    <property type="entry name" value="CDO_I"/>
    <property type="match status" value="1"/>
</dbReference>
<feature type="region of interest" description="Disordered" evidence="2">
    <location>
        <begin position="167"/>
        <end position="190"/>
    </location>
</feature>
<evidence type="ECO:0000256" key="2">
    <source>
        <dbReference type="SAM" id="MobiDB-lite"/>
    </source>
</evidence>
<name>A0ABS4DJN6_9GAMM</name>
<protein>
    <recommendedName>
        <fullName evidence="5">Cysteine dioxygenase</fullName>
    </recommendedName>
</protein>
<dbReference type="InterPro" id="IPR010300">
    <property type="entry name" value="CDO_1"/>
</dbReference>
<dbReference type="Gene3D" id="2.60.120.10">
    <property type="entry name" value="Jelly Rolls"/>
    <property type="match status" value="1"/>
</dbReference>
<gene>
    <name evidence="3" type="ORF">J7I44_03030</name>
</gene>
<comment type="similarity">
    <text evidence="1">Belongs to the cysteine dioxygenase family.</text>
</comment>